<evidence type="ECO:0000313" key="3">
    <source>
        <dbReference type="Proteomes" id="UP001189624"/>
    </source>
</evidence>
<accession>A0AA86VZV1</accession>
<evidence type="ECO:0008006" key="4">
    <source>
        <dbReference type="Google" id="ProtNLM"/>
    </source>
</evidence>
<keyword evidence="1" id="KW-0732">Signal</keyword>
<feature type="chain" id="PRO_5041694827" description="Secreted protein" evidence="1">
    <location>
        <begin position="33"/>
        <end position="97"/>
    </location>
</feature>
<proteinExistence type="predicted"/>
<keyword evidence="3" id="KW-1185">Reference proteome</keyword>
<sequence>MEKWRCRGGEMLGWRWMVPMILGGAGWLGGEASGGGIVESEAQRRLATPRVEPTGTTKACDGWPRGFGKIVEAWVVRGLSKCTRDGDCDSGDWGLDG</sequence>
<dbReference type="Gramene" id="rna-AYBTSS11_LOCUS22293">
    <property type="protein sequence ID" value="CAJ1969505.1"/>
    <property type="gene ID" value="gene-AYBTSS11_LOCUS22293"/>
</dbReference>
<organism evidence="2 3">
    <name type="scientific">Sphenostylis stenocarpa</name>
    <dbReference type="NCBI Taxonomy" id="92480"/>
    <lineage>
        <taxon>Eukaryota</taxon>
        <taxon>Viridiplantae</taxon>
        <taxon>Streptophyta</taxon>
        <taxon>Embryophyta</taxon>
        <taxon>Tracheophyta</taxon>
        <taxon>Spermatophyta</taxon>
        <taxon>Magnoliopsida</taxon>
        <taxon>eudicotyledons</taxon>
        <taxon>Gunneridae</taxon>
        <taxon>Pentapetalae</taxon>
        <taxon>rosids</taxon>
        <taxon>fabids</taxon>
        <taxon>Fabales</taxon>
        <taxon>Fabaceae</taxon>
        <taxon>Papilionoideae</taxon>
        <taxon>50 kb inversion clade</taxon>
        <taxon>NPAAA clade</taxon>
        <taxon>indigoferoid/millettioid clade</taxon>
        <taxon>Phaseoleae</taxon>
        <taxon>Sphenostylis</taxon>
    </lineage>
</organism>
<evidence type="ECO:0000256" key="1">
    <source>
        <dbReference type="SAM" id="SignalP"/>
    </source>
</evidence>
<dbReference type="Proteomes" id="UP001189624">
    <property type="component" value="Chromosome 7"/>
</dbReference>
<dbReference type="AlphaFoldDB" id="A0AA86VZV1"/>
<reference evidence="2" key="1">
    <citation type="submission" date="2023-10" db="EMBL/GenBank/DDBJ databases">
        <authorList>
            <person name="Domelevo Entfellner J.-B."/>
        </authorList>
    </citation>
    <scope>NUCLEOTIDE SEQUENCE</scope>
</reference>
<gene>
    <name evidence="2" type="ORF">AYBTSS11_LOCUS22293</name>
</gene>
<feature type="signal peptide" evidence="1">
    <location>
        <begin position="1"/>
        <end position="32"/>
    </location>
</feature>
<dbReference type="EMBL" id="OY731404">
    <property type="protein sequence ID" value="CAJ1969505.1"/>
    <property type="molecule type" value="Genomic_DNA"/>
</dbReference>
<evidence type="ECO:0000313" key="2">
    <source>
        <dbReference type="EMBL" id="CAJ1969505.1"/>
    </source>
</evidence>
<protein>
    <recommendedName>
        <fullName evidence="4">Secreted protein</fullName>
    </recommendedName>
</protein>
<name>A0AA86VZV1_9FABA</name>